<proteinExistence type="inferred from homology"/>
<comment type="subcellular location">
    <subcellularLocation>
        <location evidence="1">Membrane</location>
    </subcellularLocation>
</comment>
<evidence type="ECO:0000256" key="2">
    <source>
        <dbReference type="ARBA" id="ARBA00007558"/>
    </source>
</evidence>
<dbReference type="PANTHER" id="PTHR12770:SF31">
    <property type="entry name" value="RUS FAMILY MEMBER 1"/>
    <property type="match status" value="1"/>
</dbReference>
<reference evidence="10" key="1">
    <citation type="submission" date="2017-02" db="UniProtKB">
        <authorList>
            <consortium name="WormBaseParasite"/>
        </authorList>
    </citation>
    <scope>IDENTIFICATION</scope>
</reference>
<dbReference type="InterPro" id="IPR054549">
    <property type="entry name" value="UVB_sens_RUS_dom"/>
</dbReference>
<dbReference type="AlphaFoldDB" id="A0A0M3KE74"/>
<dbReference type="Proteomes" id="UP000267096">
    <property type="component" value="Unassembled WGS sequence"/>
</dbReference>
<evidence type="ECO:0000313" key="10">
    <source>
        <dbReference type="WBParaSite" id="ASIM_0001927901-mRNA-1"/>
    </source>
</evidence>
<evidence type="ECO:0000256" key="6">
    <source>
        <dbReference type="SAM" id="Phobius"/>
    </source>
</evidence>
<keyword evidence="3 6" id="KW-0812">Transmembrane</keyword>
<gene>
    <name evidence="8" type="ORF">ASIM_LOCUS18672</name>
</gene>
<dbReference type="PANTHER" id="PTHR12770">
    <property type="entry name" value="RUS1 FAMILY PROTEIN C16ORF58"/>
    <property type="match status" value="1"/>
</dbReference>
<dbReference type="InterPro" id="IPR006968">
    <property type="entry name" value="RUS_fam"/>
</dbReference>
<feature type="transmembrane region" description="Helical" evidence="6">
    <location>
        <begin position="219"/>
        <end position="246"/>
    </location>
</feature>
<dbReference type="EMBL" id="UYRR01035894">
    <property type="protein sequence ID" value="VDK65783.1"/>
    <property type="molecule type" value="Genomic_DNA"/>
</dbReference>
<comment type="similarity">
    <text evidence="2">Belongs to the RUS1 family.</text>
</comment>
<keyword evidence="5 6" id="KW-0472">Membrane</keyword>
<evidence type="ECO:0000313" key="9">
    <source>
        <dbReference type="Proteomes" id="UP000267096"/>
    </source>
</evidence>
<evidence type="ECO:0000256" key="3">
    <source>
        <dbReference type="ARBA" id="ARBA00022692"/>
    </source>
</evidence>
<dbReference type="OrthoDB" id="364779at2759"/>
<evidence type="ECO:0000313" key="8">
    <source>
        <dbReference type="EMBL" id="VDK65783.1"/>
    </source>
</evidence>
<dbReference type="WBParaSite" id="ASIM_0001927901-mRNA-1">
    <property type="protein sequence ID" value="ASIM_0001927901-mRNA-1"/>
    <property type="gene ID" value="ASIM_0001927901"/>
</dbReference>
<name>A0A0M3KE74_ANISI</name>
<dbReference type="Pfam" id="PF04884">
    <property type="entry name" value="UVB_sens_prot"/>
    <property type="match status" value="1"/>
</dbReference>
<dbReference type="GO" id="GO:0016020">
    <property type="term" value="C:membrane"/>
    <property type="evidence" value="ECO:0007669"/>
    <property type="project" value="UniProtKB-SubCell"/>
</dbReference>
<evidence type="ECO:0000256" key="1">
    <source>
        <dbReference type="ARBA" id="ARBA00004370"/>
    </source>
</evidence>
<evidence type="ECO:0000256" key="5">
    <source>
        <dbReference type="ARBA" id="ARBA00023136"/>
    </source>
</evidence>
<protein>
    <submittedName>
        <fullName evidence="10">UPF0420 protein C16orf58 (inferred by orthology to a human protein)</fullName>
    </submittedName>
</protein>
<organism evidence="10">
    <name type="scientific">Anisakis simplex</name>
    <name type="common">Herring worm</name>
    <dbReference type="NCBI Taxonomy" id="6269"/>
    <lineage>
        <taxon>Eukaryota</taxon>
        <taxon>Metazoa</taxon>
        <taxon>Ecdysozoa</taxon>
        <taxon>Nematoda</taxon>
        <taxon>Chromadorea</taxon>
        <taxon>Rhabditida</taxon>
        <taxon>Spirurina</taxon>
        <taxon>Ascaridomorpha</taxon>
        <taxon>Ascaridoidea</taxon>
        <taxon>Anisakidae</taxon>
        <taxon>Anisakis</taxon>
        <taxon>Anisakis simplex complex</taxon>
    </lineage>
</organism>
<feature type="domain" description="Protein root UVB sensitive/RUS" evidence="7">
    <location>
        <begin position="48"/>
        <end position="274"/>
    </location>
</feature>
<keyword evidence="9" id="KW-1185">Reference proteome</keyword>
<evidence type="ECO:0000256" key="4">
    <source>
        <dbReference type="ARBA" id="ARBA00022989"/>
    </source>
</evidence>
<keyword evidence="4 6" id="KW-1133">Transmembrane helix</keyword>
<feature type="transmembrane region" description="Helical" evidence="6">
    <location>
        <begin position="153"/>
        <end position="177"/>
    </location>
</feature>
<accession>A0A0M3KE74</accession>
<sequence length="297" mass="33265">MSEKFIEEYASEPQSSITLDEDKHVRATPAAYHPKRRWISSLLRATFWRSLFIEIFLPRGYPHSVSSDYIDYQIWDTVQAFASSMTSALATEAVLRGAGVGDQNASALAATITWLLRDGLGMISRILFAWSQSAQLDADCKRWRLVADMLNDLAFSIELLAAIFPNLFTLLVCFSSLARSIVAVAGGATRTTVVQHQARANNVADVSAKDGSQETLVNVTALVCSLIFLPLVSGHTLLVWIFYTIFTATHLFANYRAVKSLHFDTINQKLLNQLTRYRELVEVIVVLFVRTVNVHRY</sequence>
<reference evidence="8 9" key="2">
    <citation type="submission" date="2018-11" db="EMBL/GenBank/DDBJ databases">
        <authorList>
            <consortium name="Pathogen Informatics"/>
        </authorList>
    </citation>
    <scope>NUCLEOTIDE SEQUENCE [LARGE SCALE GENOMIC DNA]</scope>
</reference>
<evidence type="ECO:0000259" key="7">
    <source>
        <dbReference type="Pfam" id="PF04884"/>
    </source>
</evidence>